<dbReference type="EMBL" id="VSSQ01059257">
    <property type="protein sequence ID" value="MPN12839.1"/>
    <property type="molecule type" value="Genomic_DNA"/>
</dbReference>
<dbReference type="AlphaFoldDB" id="A0A645FHL6"/>
<accession>A0A645FHL6</accession>
<comment type="caution">
    <text evidence="1">The sequence shown here is derived from an EMBL/GenBank/DDBJ whole genome shotgun (WGS) entry which is preliminary data.</text>
</comment>
<proteinExistence type="predicted"/>
<reference evidence="1" key="1">
    <citation type="submission" date="2019-08" db="EMBL/GenBank/DDBJ databases">
        <authorList>
            <person name="Kucharzyk K."/>
            <person name="Murdoch R.W."/>
            <person name="Higgins S."/>
            <person name="Loffler F."/>
        </authorList>
    </citation>
    <scope>NUCLEOTIDE SEQUENCE</scope>
</reference>
<evidence type="ECO:0000313" key="1">
    <source>
        <dbReference type="EMBL" id="MPN12839.1"/>
    </source>
</evidence>
<name>A0A645FHL6_9ZZZZ</name>
<gene>
    <name evidence="1" type="ORF">SDC9_160159</name>
</gene>
<protein>
    <submittedName>
        <fullName evidence="1">Uncharacterized protein</fullName>
    </submittedName>
</protein>
<organism evidence="1">
    <name type="scientific">bioreactor metagenome</name>
    <dbReference type="NCBI Taxonomy" id="1076179"/>
    <lineage>
        <taxon>unclassified sequences</taxon>
        <taxon>metagenomes</taxon>
        <taxon>ecological metagenomes</taxon>
    </lineage>
</organism>
<sequence>MSLKAHQVVDAAVGIIPAQLYHGVGPAPRPGIVQSPGLQRPVEQCVVAPAGHDLHGHTALKYLLVLKAVDRGLFGGGQSLPKGIVLRLRHGAVDIIRRTLAVAGAHPRGVHIHAVRRNQRRGSVVEMQGTVLTQK</sequence>